<dbReference type="Gene3D" id="1.10.287.510">
    <property type="entry name" value="Helix hairpin bin"/>
    <property type="match status" value="1"/>
</dbReference>
<evidence type="ECO:0000256" key="4">
    <source>
        <dbReference type="ARBA" id="ARBA00022801"/>
    </source>
</evidence>
<sequence>MIGALGVSKPVLENVIFCHQEDSCWPLSEGKALKDKFDAIFASTRYTKVLEELKKLKQSQDGTIREGKKELEYLKQLKQKAEELKADLETHETELAASLDKVNKINQQLEPIKEKLKDIDDRYNEIYQLQTKQRTTTQLKQTIREFSSKVNEKKDELRKYEEQQQNLSTELENIAKEESTLLLEVGKLENEAEIHEENIKKRNLKIIELAQLYEFEGFDVSTSIDDNLYRTFFQRMKGKLESMMEDARRRKAEFEESEKQLQTKIDALKENKMRLEQSERIKKETMVKNGEQIKELTQKLNRMMTSADKITGLTTQLRRAEDELSKAETSLNVDEVKTEIASLDRQKRQLEAAISDLDDDMHRLHKQSKVQTELDMLIDSQKEKEASISRLKAQHEENITTLLGHFPVDTLRENISDYISTQTESVRRYTAELTELRNQLSAKQAEKNSVNNQLAQKDEEVRKLEARISNICDSQDLDDEITEVQKSLTQAQEEKGSLLGADHMIKKYIKNLEKNNPACPLCQRGFQQAQEVRELILKLQEQLRKVPTNMRKAEEDVEKYRKKYDDVMQLRPVRESLMILREKDVPSLKSRLKKLDDDIKRLKEEVQNKEDELSFQENDLLTAKNLQPDVVYMDRCRGEVRELDRKIEAQRVLLSAGGLSQSMDAVIAAKEKSQLELGSVTRSLDRLRDGLEKYQEQTRKLASRVHDLRTEKLEIEGELQQKTKLEERKAALTSENNNLQRDIDEAIVQMKPLEEKIQKLVEEKSVLLKKMEKMMESARNEVEEVKKKGNLVSDWNTIIKKYQQSEKSEMLKRKREKRSQLTSSRTRKEEEQEEVAGIVKRLSNETVGQQIRERELQDILQLRNQQDQVKDLELKIDTLQEQLGPLDAKSLNRQRQKLVEQEADLTKELHNATGRQQGFREQIRADKRNLESDMYKDSDKKYAAKVIENKTTEIVNEDLQRYYSAMDRAIMMYHKSKMEEINIIIRELWKNTYTGNDIETIEIQSEADEEALTAATIKTRRTYNYRVVMIKNGIPVDMRGRCSAGQKVLASLIIRLALAETFCVNCGVLALDEPTTNLDRKNIESLAFALV</sequence>
<dbReference type="GO" id="GO:0070192">
    <property type="term" value="P:chromosome organization involved in meiotic cell cycle"/>
    <property type="evidence" value="ECO:0007669"/>
    <property type="project" value="TreeGrafter"/>
</dbReference>
<name>A0A8S3ZED3_9EUPU</name>
<dbReference type="GO" id="GO:0005524">
    <property type="term" value="F:ATP binding"/>
    <property type="evidence" value="ECO:0007669"/>
    <property type="project" value="UniProtKB-KW"/>
</dbReference>
<dbReference type="GO" id="GO:0007004">
    <property type="term" value="P:telomere maintenance via telomerase"/>
    <property type="evidence" value="ECO:0007669"/>
    <property type="project" value="TreeGrafter"/>
</dbReference>
<keyword evidence="2" id="KW-0547">Nucleotide-binding</keyword>
<dbReference type="GO" id="GO:0006302">
    <property type="term" value="P:double-strand break repair"/>
    <property type="evidence" value="ECO:0007669"/>
    <property type="project" value="TreeGrafter"/>
</dbReference>
<feature type="coiled-coil region" evidence="10">
    <location>
        <begin position="143"/>
        <end position="205"/>
    </location>
</feature>
<dbReference type="InterPro" id="IPR013134">
    <property type="entry name" value="Zn_hook_RAD50"/>
</dbReference>
<keyword evidence="7 10" id="KW-0175">Coiled coil</keyword>
<comment type="caution">
    <text evidence="13">The sequence shown here is derived from an EMBL/GenBank/DDBJ whole genome shotgun (WGS) entry which is preliminary data.</text>
</comment>
<dbReference type="GO" id="GO:0043047">
    <property type="term" value="F:single-stranded telomeric DNA binding"/>
    <property type="evidence" value="ECO:0007669"/>
    <property type="project" value="TreeGrafter"/>
</dbReference>
<dbReference type="GO" id="GO:0000794">
    <property type="term" value="C:condensed nuclear chromosome"/>
    <property type="evidence" value="ECO:0007669"/>
    <property type="project" value="TreeGrafter"/>
</dbReference>
<dbReference type="PANTHER" id="PTHR18867">
    <property type="entry name" value="RAD50"/>
    <property type="match status" value="1"/>
</dbReference>
<keyword evidence="6" id="KW-0067">ATP-binding</keyword>
<feature type="coiled-coil region" evidence="10">
    <location>
        <begin position="419"/>
        <end position="494"/>
    </location>
</feature>
<dbReference type="GO" id="GO:0030870">
    <property type="term" value="C:Mre11 complex"/>
    <property type="evidence" value="ECO:0007669"/>
    <property type="project" value="InterPro"/>
</dbReference>
<dbReference type="GO" id="GO:0000722">
    <property type="term" value="P:telomere maintenance via recombination"/>
    <property type="evidence" value="ECO:0007669"/>
    <property type="project" value="TreeGrafter"/>
</dbReference>
<feature type="binding site" evidence="9">
    <location>
        <position position="522"/>
    </location>
    <ligand>
        <name>Zn(2+)</name>
        <dbReference type="ChEBI" id="CHEBI:29105"/>
    </ligand>
</feature>
<feature type="coiled-coil region" evidence="10">
    <location>
        <begin position="64"/>
        <end position="108"/>
    </location>
</feature>
<dbReference type="Proteomes" id="UP000678393">
    <property type="component" value="Unassembled WGS sequence"/>
</dbReference>
<evidence type="ECO:0000256" key="9">
    <source>
        <dbReference type="PROSITE-ProRule" id="PRU00471"/>
    </source>
</evidence>
<dbReference type="SUPFAM" id="SSF52540">
    <property type="entry name" value="P-loop containing nucleoside triphosphate hydrolases"/>
    <property type="match status" value="1"/>
</dbReference>
<dbReference type="PANTHER" id="PTHR18867:SF12">
    <property type="entry name" value="DNA REPAIR PROTEIN RAD50"/>
    <property type="match status" value="1"/>
</dbReference>
<dbReference type="InterPro" id="IPR027417">
    <property type="entry name" value="P-loop_NTPase"/>
</dbReference>
<feature type="region of interest" description="Disordered" evidence="11">
    <location>
        <begin position="806"/>
        <end position="835"/>
    </location>
</feature>
<evidence type="ECO:0000256" key="5">
    <source>
        <dbReference type="ARBA" id="ARBA00022833"/>
    </source>
</evidence>
<gene>
    <name evidence="13" type="ORF">CUNI_LOCUS11753</name>
</gene>
<evidence type="ECO:0000256" key="10">
    <source>
        <dbReference type="SAM" id="Coils"/>
    </source>
</evidence>
<feature type="binding site" evidence="9">
    <location>
        <position position="519"/>
    </location>
    <ligand>
        <name>Zn(2+)</name>
        <dbReference type="ChEBI" id="CHEBI:29105"/>
    </ligand>
</feature>
<feature type="coiled-coil region" evidence="10">
    <location>
        <begin position="862"/>
        <end position="908"/>
    </location>
</feature>
<feature type="coiled-coil region" evidence="10">
    <location>
        <begin position="310"/>
        <end position="367"/>
    </location>
</feature>
<dbReference type="GO" id="GO:0051880">
    <property type="term" value="F:G-quadruplex DNA binding"/>
    <property type="evidence" value="ECO:0007669"/>
    <property type="project" value="TreeGrafter"/>
</dbReference>
<feature type="non-terminal residue" evidence="13">
    <location>
        <position position="1"/>
    </location>
</feature>
<organism evidence="13 14">
    <name type="scientific">Candidula unifasciata</name>
    <dbReference type="NCBI Taxonomy" id="100452"/>
    <lineage>
        <taxon>Eukaryota</taxon>
        <taxon>Metazoa</taxon>
        <taxon>Spiralia</taxon>
        <taxon>Lophotrochozoa</taxon>
        <taxon>Mollusca</taxon>
        <taxon>Gastropoda</taxon>
        <taxon>Heterobranchia</taxon>
        <taxon>Euthyneura</taxon>
        <taxon>Panpulmonata</taxon>
        <taxon>Eupulmonata</taxon>
        <taxon>Stylommatophora</taxon>
        <taxon>Helicina</taxon>
        <taxon>Helicoidea</taxon>
        <taxon>Geomitridae</taxon>
        <taxon>Candidula</taxon>
    </lineage>
</organism>
<evidence type="ECO:0000256" key="6">
    <source>
        <dbReference type="ARBA" id="ARBA00022840"/>
    </source>
</evidence>
<protein>
    <recommendedName>
        <fullName evidence="12">Zinc-hook domain-containing protein</fullName>
    </recommendedName>
</protein>
<dbReference type="InterPro" id="IPR004584">
    <property type="entry name" value="Rad50_eukaryotes"/>
</dbReference>
<dbReference type="NCBIfam" id="TIGR00606">
    <property type="entry name" value="rad50"/>
    <property type="match status" value="1"/>
</dbReference>
<feature type="coiled-coil region" evidence="10">
    <location>
        <begin position="550"/>
        <end position="626"/>
    </location>
</feature>
<evidence type="ECO:0000313" key="14">
    <source>
        <dbReference type="Proteomes" id="UP000678393"/>
    </source>
</evidence>
<keyword evidence="14" id="KW-1185">Reference proteome</keyword>
<dbReference type="OrthoDB" id="18797at2759"/>
<keyword evidence="3" id="KW-0227">DNA damage</keyword>
<evidence type="ECO:0000256" key="3">
    <source>
        <dbReference type="ARBA" id="ARBA00022763"/>
    </source>
</evidence>
<dbReference type="GO" id="GO:0016887">
    <property type="term" value="F:ATP hydrolysis activity"/>
    <property type="evidence" value="ECO:0007669"/>
    <property type="project" value="InterPro"/>
</dbReference>
<dbReference type="EMBL" id="CAJHNH020002281">
    <property type="protein sequence ID" value="CAG5126195.1"/>
    <property type="molecule type" value="Genomic_DNA"/>
</dbReference>
<feature type="coiled-coil region" evidence="10">
    <location>
        <begin position="237"/>
        <end position="285"/>
    </location>
</feature>
<reference evidence="13" key="1">
    <citation type="submission" date="2021-04" db="EMBL/GenBank/DDBJ databases">
        <authorList>
            <consortium name="Molecular Ecology Group"/>
        </authorList>
    </citation>
    <scope>NUCLEOTIDE SEQUENCE</scope>
</reference>
<dbReference type="GO" id="GO:0046872">
    <property type="term" value="F:metal ion binding"/>
    <property type="evidence" value="ECO:0007669"/>
    <property type="project" value="UniProtKB-UniRule"/>
</dbReference>
<dbReference type="Pfam" id="PF04423">
    <property type="entry name" value="Rad50_zn_hook"/>
    <property type="match status" value="1"/>
</dbReference>
<dbReference type="GO" id="GO:0003691">
    <property type="term" value="F:double-stranded telomeric DNA binding"/>
    <property type="evidence" value="ECO:0007669"/>
    <property type="project" value="TreeGrafter"/>
</dbReference>
<dbReference type="PROSITE" id="PS51131">
    <property type="entry name" value="ZN_HOOK"/>
    <property type="match status" value="1"/>
</dbReference>
<keyword evidence="8" id="KW-0234">DNA repair</keyword>
<accession>A0A8S3ZED3</accession>
<dbReference type="AlphaFoldDB" id="A0A8S3ZED3"/>
<proteinExistence type="predicted"/>
<evidence type="ECO:0000313" key="13">
    <source>
        <dbReference type="EMBL" id="CAG5126195.1"/>
    </source>
</evidence>
<dbReference type="SUPFAM" id="SSF75712">
    <property type="entry name" value="Rad50 coiled-coil Zn hook"/>
    <property type="match status" value="1"/>
</dbReference>
<evidence type="ECO:0000256" key="11">
    <source>
        <dbReference type="SAM" id="MobiDB-lite"/>
    </source>
</evidence>
<keyword evidence="4" id="KW-0378">Hydrolase</keyword>
<evidence type="ECO:0000256" key="2">
    <source>
        <dbReference type="ARBA" id="ARBA00022741"/>
    </source>
</evidence>
<keyword evidence="5 9" id="KW-0862">Zinc</keyword>
<evidence type="ECO:0000256" key="8">
    <source>
        <dbReference type="ARBA" id="ARBA00023204"/>
    </source>
</evidence>
<evidence type="ECO:0000256" key="7">
    <source>
        <dbReference type="ARBA" id="ARBA00023054"/>
    </source>
</evidence>
<keyword evidence="1 9" id="KW-0479">Metal-binding</keyword>
<evidence type="ECO:0000256" key="1">
    <source>
        <dbReference type="ARBA" id="ARBA00022723"/>
    </source>
</evidence>
<dbReference type="Gene3D" id="3.40.50.300">
    <property type="entry name" value="P-loop containing nucleotide triphosphate hydrolases"/>
    <property type="match status" value="2"/>
</dbReference>
<feature type="domain" description="Zinc-hook" evidence="12">
    <location>
        <begin position="474"/>
        <end position="572"/>
    </location>
</feature>
<evidence type="ECO:0000259" key="12">
    <source>
        <dbReference type="PROSITE" id="PS51131"/>
    </source>
</evidence>